<dbReference type="PANTHER" id="PTHR13520:SF0">
    <property type="entry name" value="RAD50-INTERACTING PROTEIN 1"/>
    <property type="match status" value="1"/>
</dbReference>
<dbReference type="Gene3D" id="1.20.58.670">
    <property type="entry name" value="Dsl1p vesicle tethering complex, Tip20p subunit, domain D"/>
    <property type="match status" value="1"/>
</dbReference>
<protein>
    <recommendedName>
        <fullName evidence="3">RAD50-interacting protein 1</fullName>
    </recommendedName>
</protein>
<dbReference type="Pfam" id="PF04437">
    <property type="entry name" value="RINT1_TIP1"/>
    <property type="match status" value="1"/>
</dbReference>
<dbReference type="GO" id="GO:0060628">
    <property type="term" value="P:regulation of ER to Golgi vesicle-mediated transport"/>
    <property type="evidence" value="ECO:0007669"/>
    <property type="project" value="TreeGrafter"/>
</dbReference>
<evidence type="ECO:0000313" key="1">
    <source>
        <dbReference type="EMBL" id="KAG5650284.1"/>
    </source>
</evidence>
<dbReference type="PROSITE" id="PS51386">
    <property type="entry name" value="RINT1_TIP20"/>
    <property type="match status" value="1"/>
</dbReference>
<comment type="caution">
    <text evidence="1">The sequence shown here is derived from an EMBL/GenBank/DDBJ whole genome shotgun (WGS) entry which is preliminary data.</text>
</comment>
<dbReference type="Proteomes" id="UP000717328">
    <property type="component" value="Unassembled WGS sequence"/>
</dbReference>
<dbReference type="Gene3D" id="1.20.58.1420">
    <property type="entry name" value="Dsl1p vesicle tethering complex, Tip20p subunit, domain B"/>
    <property type="match status" value="1"/>
</dbReference>
<dbReference type="GO" id="GO:0006888">
    <property type="term" value="P:endoplasmic reticulum to Golgi vesicle-mediated transport"/>
    <property type="evidence" value="ECO:0007669"/>
    <property type="project" value="InterPro"/>
</dbReference>
<reference evidence="1" key="1">
    <citation type="submission" date="2021-02" db="EMBL/GenBank/DDBJ databases">
        <authorList>
            <person name="Nieuwenhuis M."/>
            <person name="Van De Peppel L.J.J."/>
        </authorList>
    </citation>
    <scope>NUCLEOTIDE SEQUENCE</scope>
    <source>
        <strain evidence="1">D49</strain>
    </source>
</reference>
<proteinExistence type="predicted"/>
<evidence type="ECO:0000313" key="2">
    <source>
        <dbReference type="Proteomes" id="UP000717328"/>
    </source>
</evidence>
<keyword evidence="2" id="KW-1185">Reference proteome</keyword>
<dbReference type="PANTHER" id="PTHR13520">
    <property type="entry name" value="RAD50-INTERACTING PROTEIN 1 RINT-1"/>
    <property type="match status" value="1"/>
</dbReference>
<dbReference type="InterPro" id="IPR007528">
    <property type="entry name" value="RINT1_Tip20"/>
</dbReference>
<dbReference type="InterPro" id="IPR042042">
    <property type="entry name" value="Tip20p_domB"/>
</dbReference>
<name>A0A9P7GIF0_9AGAR</name>
<gene>
    <name evidence="1" type="ORF">H0H81_012762</name>
</gene>
<dbReference type="InterPro" id="IPR042044">
    <property type="entry name" value="EXOC6PINT-1/Sec15/Tip20_C_dom2"/>
</dbReference>
<sequence length="734" mass="82679">MAAQLASSQLKIDTLIDETHVCASAHINTAQELSLLRHSLTDELAELSEELISTFSEGTGKSTLLEDIETLHRNLKELHTIKSYVQVIEHALKLSEASLERIRSSQLSISASSLCEYQTLQSFVSELSEAFSKVEDGPGDQIFHLVQFLEKVREKTWAGIQGIMARGDNIRVPQVSQKRGNSGLYAIQALVQPISLRFRYHFEGTRQTNRLDKPEWYFTHILNVVHEHRTFMQSVVQRLLENSEYKQIDAWHEFTYLLLPILSRKLKKTVPLLLPHPSLLAHTIYQALTFDAALAQEGFLIQGTSASNKSSDKWEGASEVILGNAEWFESWLLGEQKFAEDQYHDAISAADAWLIAIDDVHEDEVHSRDVKSTNSARRICSLIEQVTDRYSPLPRFGQRTRFLLSVQLPILSLYHARITSSLDAFEALSSAFVRTVPGALNFGGKDEGSIHVDNRGLTSGVEGVQRLCKALLSAKYVESVMRGWGEDLFFLELWTEINHNPELRDQVIPSPFLPNPQAAGNEIPGDTLFEEMISRYERLANRSEDMVVHQICGEIESLLKAHFSLASPNPNFDHTDDIALAQTLLAPIALLSSHLTFLRMNMSQATLTILYRRITSRLADHILQRQILYRGNFAMREGKSIRTECELWVETCRAALGGSLPSGRAGVEAPWMKLLQAACLASAEGDTWVAFVETTFGTSNDDDWEFAMEEALGSVELGREEVVRVLRRREDCDR</sequence>
<dbReference type="OrthoDB" id="407410at2759"/>
<dbReference type="EMBL" id="JABCKI010000495">
    <property type="protein sequence ID" value="KAG5650284.1"/>
    <property type="molecule type" value="Genomic_DNA"/>
</dbReference>
<evidence type="ECO:0008006" key="3">
    <source>
        <dbReference type="Google" id="ProtNLM"/>
    </source>
</evidence>
<dbReference type="AlphaFoldDB" id="A0A9P7GIF0"/>
<dbReference type="GO" id="GO:0006890">
    <property type="term" value="P:retrograde vesicle-mediated transport, Golgi to endoplasmic reticulum"/>
    <property type="evidence" value="ECO:0007669"/>
    <property type="project" value="InterPro"/>
</dbReference>
<accession>A0A9P7GIF0</accession>
<dbReference type="GO" id="GO:0070939">
    <property type="term" value="C:Dsl1/NZR complex"/>
    <property type="evidence" value="ECO:0007669"/>
    <property type="project" value="InterPro"/>
</dbReference>
<organism evidence="1 2">
    <name type="scientific">Sphagnurus paluster</name>
    <dbReference type="NCBI Taxonomy" id="117069"/>
    <lineage>
        <taxon>Eukaryota</taxon>
        <taxon>Fungi</taxon>
        <taxon>Dikarya</taxon>
        <taxon>Basidiomycota</taxon>
        <taxon>Agaricomycotina</taxon>
        <taxon>Agaricomycetes</taxon>
        <taxon>Agaricomycetidae</taxon>
        <taxon>Agaricales</taxon>
        <taxon>Tricholomatineae</taxon>
        <taxon>Lyophyllaceae</taxon>
        <taxon>Sphagnurus</taxon>
    </lineage>
</organism>
<reference evidence="1" key="2">
    <citation type="submission" date="2021-10" db="EMBL/GenBank/DDBJ databases">
        <title>Phylogenomics reveals ancestral predisposition of the termite-cultivated fungus Termitomyces towards a domesticated lifestyle.</title>
        <authorList>
            <person name="Auxier B."/>
            <person name="Grum-Grzhimaylo A."/>
            <person name="Cardenas M.E."/>
            <person name="Lodge J.D."/>
            <person name="Laessoe T."/>
            <person name="Pedersen O."/>
            <person name="Smith M.E."/>
            <person name="Kuyper T.W."/>
            <person name="Franco-Molano E.A."/>
            <person name="Baroni T.J."/>
            <person name="Aanen D.K."/>
        </authorList>
    </citation>
    <scope>NUCLEOTIDE SEQUENCE</scope>
    <source>
        <strain evidence="1">D49</strain>
    </source>
</reference>